<comment type="caution">
    <text evidence="3">The sequence shown here is derived from an EMBL/GenBank/DDBJ whole genome shotgun (WGS) entry which is preliminary data.</text>
</comment>
<dbReference type="Proteomes" id="UP000681720">
    <property type="component" value="Unassembled WGS sequence"/>
</dbReference>
<accession>A0A8S3D0A6</accession>
<dbReference type="EMBL" id="CAJOBJ010196241">
    <property type="protein sequence ID" value="CAF4969455.1"/>
    <property type="molecule type" value="Genomic_DNA"/>
</dbReference>
<name>A0A8S3D0A6_9BILA</name>
<dbReference type="InterPro" id="IPR036392">
    <property type="entry name" value="PLAT/LH2_dom_sf"/>
</dbReference>
<dbReference type="AlphaFoldDB" id="A0A8S3D0A6"/>
<comment type="caution">
    <text evidence="1">Lacks conserved residue(s) required for the propagation of feature annotation.</text>
</comment>
<dbReference type="PANTHER" id="PTHR45901">
    <property type="entry name" value="PROTEIN CBG12474"/>
    <property type="match status" value="1"/>
</dbReference>
<organism evidence="3 4">
    <name type="scientific">Rotaria magnacalcarata</name>
    <dbReference type="NCBI Taxonomy" id="392030"/>
    <lineage>
        <taxon>Eukaryota</taxon>
        <taxon>Metazoa</taxon>
        <taxon>Spiralia</taxon>
        <taxon>Gnathifera</taxon>
        <taxon>Rotifera</taxon>
        <taxon>Eurotatoria</taxon>
        <taxon>Bdelloidea</taxon>
        <taxon>Philodinida</taxon>
        <taxon>Philodinidae</taxon>
        <taxon>Rotaria</taxon>
    </lineage>
</organism>
<evidence type="ECO:0000313" key="4">
    <source>
        <dbReference type="Proteomes" id="UP000681720"/>
    </source>
</evidence>
<reference evidence="3" key="1">
    <citation type="submission" date="2021-02" db="EMBL/GenBank/DDBJ databases">
        <authorList>
            <person name="Nowell W R."/>
        </authorList>
    </citation>
    <scope>NUCLEOTIDE SEQUENCE</scope>
</reference>
<dbReference type="SUPFAM" id="SSF49723">
    <property type="entry name" value="Lipase/lipooxygenase domain (PLAT/LH2 domain)"/>
    <property type="match status" value="2"/>
</dbReference>
<dbReference type="Pfam" id="PF01477">
    <property type="entry name" value="PLAT"/>
    <property type="match status" value="1"/>
</dbReference>
<feature type="domain" description="PLAT" evidence="2">
    <location>
        <begin position="176"/>
        <end position="264"/>
    </location>
</feature>
<dbReference type="InterPro" id="IPR001024">
    <property type="entry name" value="PLAT/LH2_dom"/>
</dbReference>
<gene>
    <name evidence="3" type="ORF">GIL414_LOCUS55335</name>
</gene>
<dbReference type="SMART" id="SM00308">
    <property type="entry name" value="LH2"/>
    <property type="match status" value="1"/>
</dbReference>
<sequence>MMNIIFQADRTLSENEGNFIDLLPLEKKQVLYKITTVTNSADESATDSGVFMIIYGDNDRTKQFQLITTEQDPETFFQKGNTDNFEFNLDDVGEIRKINVRLDGKGFHPIWHLDTVRIQKGSEIYKFNADKVLGLSLQEIDLTPTPTEKPSAPPSIKRQSQESILRKIVTPTIKDMVYKVSVRFGTLQQTANDDHDGNLYLIIVGKRGQTKKMPLPVNEKGEIEFKTNDVGKVSKIFLGQDDTRHQVVWHIDNLVIKRGAEITT</sequence>
<evidence type="ECO:0000259" key="2">
    <source>
        <dbReference type="PROSITE" id="PS50095"/>
    </source>
</evidence>
<evidence type="ECO:0000313" key="3">
    <source>
        <dbReference type="EMBL" id="CAF4969455.1"/>
    </source>
</evidence>
<evidence type="ECO:0000256" key="1">
    <source>
        <dbReference type="PROSITE-ProRule" id="PRU00152"/>
    </source>
</evidence>
<dbReference type="InterPro" id="IPR052970">
    <property type="entry name" value="Inner_ear_hair_cell_LOXHD"/>
</dbReference>
<dbReference type="PANTHER" id="PTHR45901:SF3">
    <property type="entry name" value="LIPOXYGENASE HOMOLOGY DOMAIN-CONTAINING PROTEIN 1"/>
    <property type="match status" value="1"/>
</dbReference>
<protein>
    <recommendedName>
        <fullName evidence="2">PLAT domain-containing protein</fullName>
    </recommendedName>
</protein>
<feature type="domain" description="PLAT" evidence="2">
    <location>
        <begin position="30"/>
        <end position="147"/>
    </location>
</feature>
<proteinExistence type="predicted"/>
<dbReference type="PROSITE" id="PS50095">
    <property type="entry name" value="PLAT"/>
    <property type="match status" value="2"/>
</dbReference>
<dbReference type="Gene3D" id="2.60.60.20">
    <property type="entry name" value="PLAT/LH2 domain"/>
    <property type="match status" value="2"/>
</dbReference>